<reference evidence="1" key="1">
    <citation type="submission" date="2016-10" db="EMBL/GenBank/DDBJ databases">
        <title>Sequence of Gallionella enrichment culture.</title>
        <authorList>
            <person name="Poehlein A."/>
            <person name="Muehling M."/>
            <person name="Daniel R."/>
        </authorList>
    </citation>
    <scope>NUCLEOTIDE SEQUENCE</scope>
</reference>
<gene>
    <name evidence="1" type="ORF">GALL_175240</name>
</gene>
<name>A0A1J5RXQ2_9ZZZZ</name>
<organism evidence="1">
    <name type="scientific">mine drainage metagenome</name>
    <dbReference type="NCBI Taxonomy" id="410659"/>
    <lineage>
        <taxon>unclassified sequences</taxon>
        <taxon>metagenomes</taxon>
        <taxon>ecological metagenomes</taxon>
    </lineage>
</organism>
<dbReference type="EMBL" id="MLJW01000095">
    <property type="protein sequence ID" value="OIR00459.1"/>
    <property type="molecule type" value="Genomic_DNA"/>
</dbReference>
<accession>A0A1J5RXQ2</accession>
<evidence type="ECO:0000313" key="1">
    <source>
        <dbReference type="EMBL" id="OIR00459.1"/>
    </source>
</evidence>
<protein>
    <recommendedName>
        <fullName evidence="2">ABM domain-containing protein</fullName>
    </recommendedName>
</protein>
<proteinExistence type="predicted"/>
<comment type="caution">
    <text evidence="1">The sequence shown here is derived from an EMBL/GenBank/DDBJ whole genome shotgun (WGS) entry which is preliminary data.</text>
</comment>
<evidence type="ECO:0008006" key="2">
    <source>
        <dbReference type="Google" id="ProtNLM"/>
    </source>
</evidence>
<dbReference type="AlphaFoldDB" id="A0A1J5RXQ2"/>
<sequence length="130" mass="14265">MFNPITLPFGAKMLFNTAKLKPGVSFEQVELAVGEMCNTVKETYGGDKGGFIAGQVFKFSGFVSAEGSIGSADPADEHYAIVTYWRSFEEHEKSHADKIFTSKFEALATMCSETKELGYDMLWQGAPEDA</sequence>